<dbReference type="SUPFAM" id="SSF50985">
    <property type="entry name" value="RCC1/BLIP-II"/>
    <property type="match status" value="2"/>
</dbReference>
<keyword evidence="3" id="KW-0675">Receptor</keyword>
<feature type="repeat" description="RCC1" evidence="2">
    <location>
        <begin position="250"/>
        <end position="303"/>
    </location>
</feature>
<protein>
    <submittedName>
        <fullName evidence="3">Ultraviolet-B receptor uvr8</fullName>
    </submittedName>
</protein>
<keyword evidence="4" id="KW-1185">Reference proteome</keyword>
<gene>
    <name evidence="3" type="ORF">M9Y10_032588</name>
</gene>
<dbReference type="InterPro" id="IPR000408">
    <property type="entry name" value="Reg_chr_condens"/>
</dbReference>
<dbReference type="Gene3D" id="2.130.10.30">
    <property type="entry name" value="Regulator of chromosome condensation 1/beta-lactamase-inhibitor protein II"/>
    <property type="match status" value="2"/>
</dbReference>
<accession>A0ABR2GZK6</accession>
<comment type="caution">
    <text evidence="3">The sequence shown here is derived from an EMBL/GenBank/DDBJ whole genome shotgun (WGS) entry which is preliminary data.</text>
</comment>
<dbReference type="PROSITE" id="PS50012">
    <property type="entry name" value="RCC1_3"/>
    <property type="match status" value="1"/>
</dbReference>
<evidence type="ECO:0000256" key="2">
    <source>
        <dbReference type="PROSITE-ProRule" id="PRU00235"/>
    </source>
</evidence>
<dbReference type="InterPro" id="IPR051625">
    <property type="entry name" value="Signaling_Regulatory_Domain"/>
</dbReference>
<reference evidence="3 4" key="1">
    <citation type="submission" date="2024-04" db="EMBL/GenBank/DDBJ databases">
        <title>Tritrichomonas musculus Genome.</title>
        <authorList>
            <person name="Alves-Ferreira E."/>
            <person name="Grigg M."/>
            <person name="Lorenzi H."/>
            <person name="Galac M."/>
        </authorList>
    </citation>
    <scope>NUCLEOTIDE SEQUENCE [LARGE SCALE GENOMIC DNA]</scope>
    <source>
        <strain evidence="3 4">EAF2021</strain>
    </source>
</reference>
<name>A0ABR2GZK6_9EUKA</name>
<dbReference type="Proteomes" id="UP001470230">
    <property type="component" value="Unassembled WGS sequence"/>
</dbReference>
<evidence type="ECO:0000313" key="3">
    <source>
        <dbReference type="EMBL" id="KAK8839116.1"/>
    </source>
</evidence>
<proteinExistence type="predicted"/>
<evidence type="ECO:0000256" key="1">
    <source>
        <dbReference type="ARBA" id="ARBA00022737"/>
    </source>
</evidence>
<evidence type="ECO:0000313" key="4">
    <source>
        <dbReference type="Proteomes" id="UP001470230"/>
    </source>
</evidence>
<dbReference type="PANTHER" id="PTHR22872">
    <property type="entry name" value="BTK-BINDING PROTEIN-RELATED"/>
    <property type="match status" value="1"/>
</dbReference>
<keyword evidence="1" id="KW-0677">Repeat</keyword>
<dbReference type="InterPro" id="IPR009091">
    <property type="entry name" value="RCC1/BLIP-II"/>
</dbReference>
<organism evidence="3 4">
    <name type="scientific">Tritrichomonas musculus</name>
    <dbReference type="NCBI Taxonomy" id="1915356"/>
    <lineage>
        <taxon>Eukaryota</taxon>
        <taxon>Metamonada</taxon>
        <taxon>Parabasalia</taxon>
        <taxon>Tritrichomonadida</taxon>
        <taxon>Tritrichomonadidae</taxon>
        <taxon>Tritrichomonas</taxon>
    </lineage>
</organism>
<dbReference type="Pfam" id="PF13540">
    <property type="entry name" value="RCC1_2"/>
    <property type="match status" value="2"/>
</dbReference>
<sequence length="371" mass="40781">MIKVCGCNNSHQLGEESNNRSPSGFLSIRPPVKSHLDPSSILSLSIYSDHLVIITKDGSLYGIGDNNDNRISSSLPKNQISQLTKFTIKDKEGHSYTPISAVCGETYTLFLVSNPDTPDQFQLAYSYLYPKDDFPLFLNIGNLNPVSLFGSRWDSAAIDSEGSILFIPESLPENPTAEIERIFLNETEKAVNIVICDTFIVALSLSGKVFISPFPENCKINFVISDELKDEKIKMISGTYNHCLAVTDDGRVFGMGSNKYGKIGIGKDEEEVKKFVEIKTLKSKYKIKSAFAGNTHSLFVTEEGKVLSCGTNDFGQLLLDSDLLCTFEPVETTINEGVSHCVAGDSISVVFVDCEAPKHSPNLTVKKFSIE</sequence>
<dbReference type="EMBL" id="JAPFFF010000053">
    <property type="protein sequence ID" value="KAK8839116.1"/>
    <property type="molecule type" value="Genomic_DNA"/>
</dbReference>